<dbReference type="AlphaFoldDB" id="A0AAP0EER2"/>
<feature type="compositionally biased region" description="Basic residues" evidence="1">
    <location>
        <begin position="49"/>
        <end position="58"/>
    </location>
</feature>
<evidence type="ECO:0000313" key="2">
    <source>
        <dbReference type="EMBL" id="KAK9090830.1"/>
    </source>
</evidence>
<dbReference type="EMBL" id="JBBNAE010000010">
    <property type="protein sequence ID" value="KAK9090830.1"/>
    <property type="molecule type" value="Genomic_DNA"/>
</dbReference>
<keyword evidence="3" id="KW-1185">Reference proteome</keyword>
<accession>A0AAP0EER2</accession>
<organism evidence="2 3">
    <name type="scientific">Stephania japonica</name>
    <dbReference type="NCBI Taxonomy" id="461633"/>
    <lineage>
        <taxon>Eukaryota</taxon>
        <taxon>Viridiplantae</taxon>
        <taxon>Streptophyta</taxon>
        <taxon>Embryophyta</taxon>
        <taxon>Tracheophyta</taxon>
        <taxon>Spermatophyta</taxon>
        <taxon>Magnoliopsida</taxon>
        <taxon>Ranunculales</taxon>
        <taxon>Menispermaceae</taxon>
        <taxon>Menispermoideae</taxon>
        <taxon>Cissampelideae</taxon>
        <taxon>Stephania</taxon>
    </lineage>
</organism>
<name>A0AAP0EER2_9MAGN</name>
<feature type="compositionally biased region" description="Basic and acidic residues" evidence="1">
    <location>
        <begin position="8"/>
        <end position="27"/>
    </location>
</feature>
<protein>
    <submittedName>
        <fullName evidence="2">Uncharacterized protein</fullName>
    </submittedName>
</protein>
<feature type="region of interest" description="Disordered" evidence="1">
    <location>
        <begin position="1"/>
        <end position="70"/>
    </location>
</feature>
<proteinExistence type="predicted"/>
<evidence type="ECO:0000313" key="3">
    <source>
        <dbReference type="Proteomes" id="UP001417504"/>
    </source>
</evidence>
<comment type="caution">
    <text evidence="2">The sequence shown here is derived from an EMBL/GenBank/DDBJ whole genome shotgun (WGS) entry which is preliminary data.</text>
</comment>
<gene>
    <name evidence="2" type="ORF">Sjap_024007</name>
</gene>
<reference evidence="2 3" key="1">
    <citation type="submission" date="2024-01" db="EMBL/GenBank/DDBJ databases">
        <title>Genome assemblies of Stephania.</title>
        <authorList>
            <person name="Yang L."/>
        </authorList>
    </citation>
    <scope>NUCLEOTIDE SEQUENCE [LARGE SCALE GENOMIC DNA]</scope>
    <source>
        <strain evidence="2">QJT</strain>
        <tissue evidence="2">Leaf</tissue>
    </source>
</reference>
<sequence length="96" mass="10473">MASMIGGEEGRAALAEKETGRGGEGRPGRSVMASMFGGEEGRTALAKKGDRKRRRRKIGERSATLRGRNQGRIFSGLFTRNLRNGIRDENLHASIT</sequence>
<evidence type="ECO:0000256" key="1">
    <source>
        <dbReference type="SAM" id="MobiDB-lite"/>
    </source>
</evidence>
<dbReference type="Proteomes" id="UP001417504">
    <property type="component" value="Unassembled WGS sequence"/>
</dbReference>